<keyword evidence="1" id="KW-1185">Reference proteome</keyword>
<dbReference type="WBParaSite" id="nRc.2.0.1.t38568-RA">
    <property type="protein sequence ID" value="nRc.2.0.1.t38568-RA"/>
    <property type="gene ID" value="nRc.2.0.1.g38568"/>
</dbReference>
<proteinExistence type="predicted"/>
<dbReference type="AlphaFoldDB" id="A0A915KIJ3"/>
<name>A0A915KIJ3_ROMCU</name>
<evidence type="ECO:0000313" key="2">
    <source>
        <dbReference type="WBParaSite" id="nRc.2.0.1.t38568-RA"/>
    </source>
</evidence>
<evidence type="ECO:0000313" key="1">
    <source>
        <dbReference type="Proteomes" id="UP000887565"/>
    </source>
</evidence>
<dbReference type="Proteomes" id="UP000887565">
    <property type="component" value="Unplaced"/>
</dbReference>
<organism evidence="1 2">
    <name type="scientific">Romanomermis culicivorax</name>
    <name type="common">Nematode worm</name>
    <dbReference type="NCBI Taxonomy" id="13658"/>
    <lineage>
        <taxon>Eukaryota</taxon>
        <taxon>Metazoa</taxon>
        <taxon>Ecdysozoa</taxon>
        <taxon>Nematoda</taxon>
        <taxon>Enoplea</taxon>
        <taxon>Dorylaimia</taxon>
        <taxon>Mermithida</taxon>
        <taxon>Mermithoidea</taxon>
        <taxon>Mermithidae</taxon>
        <taxon>Romanomermis</taxon>
    </lineage>
</organism>
<sequence>YFLPRQPSQQQRHRQQAGAQTVDTISEFFNVSPEDPLSTLNDVPNYQHYYPVPIFSTDYKHYDARLVLPKLGPLHRPFQDK</sequence>
<reference evidence="2" key="1">
    <citation type="submission" date="2022-11" db="UniProtKB">
        <authorList>
            <consortium name="WormBaseParasite"/>
        </authorList>
    </citation>
    <scope>IDENTIFICATION</scope>
</reference>
<accession>A0A915KIJ3</accession>
<protein>
    <submittedName>
        <fullName evidence="2">Uncharacterized protein</fullName>
    </submittedName>
</protein>